<dbReference type="CDD" id="cd02233">
    <property type="entry name" value="cupin_HNL-like"/>
    <property type="match status" value="1"/>
</dbReference>
<accession>A0A1R1SC00</accession>
<evidence type="ECO:0000313" key="2">
    <source>
        <dbReference type="EMBL" id="OMI35718.1"/>
    </source>
</evidence>
<dbReference type="InterPro" id="IPR011051">
    <property type="entry name" value="RmlC_Cupin_sf"/>
</dbReference>
<dbReference type="Gene3D" id="2.60.120.10">
    <property type="entry name" value="Jelly Rolls"/>
    <property type="match status" value="1"/>
</dbReference>
<keyword evidence="3" id="KW-1185">Reference proteome</keyword>
<gene>
    <name evidence="2" type="ORF">SPAR_29176</name>
</gene>
<protein>
    <submittedName>
        <fullName evidence="2">Cupin 2 conserved barrel domain protein</fullName>
    </submittedName>
</protein>
<reference evidence="2 3" key="1">
    <citation type="submission" date="2013-05" db="EMBL/GenBank/DDBJ databases">
        <title>Genome sequence of Streptomyces sparsogenes DSM 40356.</title>
        <authorList>
            <person name="Coyne S."/>
            <person name="Seebeck F.P."/>
        </authorList>
    </citation>
    <scope>NUCLEOTIDE SEQUENCE [LARGE SCALE GENOMIC DNA]</scope>
    <source>
        <strain evidence="2 3">DSM 40356</strain>
    </source>
</reference>
<dbReference type="PANTHER" id="PTHR43698">
    <property type="entry name" value="RIBD C-TERMINAL DOMAIN CONTAINING PROTEIN"/>
    <property type="match status" value="1"/>
</dbReference>
<organism evidence="2 3">
    <name type="scientific">Streptomyces sparsogenes DSM 40356</name>
    <dbReference type="NCBI Taxonomy" id="1331668"/>
    <lineage>
        <taxon>Bacteria</taxon>
        <taxon>Bacillati</taxon>
        <taxon>Actinomycetota</taxon>
        <taxon>Actinomycetes</taxon>
        <taxon>Kitasatosporales</taxon>
        <taxon>Streptomycetaceae</taxon>
        <taxon>Streptomyces</taxon>
    </lineage>
</organism>
<dbReference type="InterPro" id="IPR047263">
    <property type="entry name" value="HNL-like_cupin"/>
</dbReference>
<dbReference type="PANTHER" id="PTHR43698:SF1">
    <property type="entry name" value="BLL4564 PROTEIN"/>
    <property type="match status" value="1"/>
</dbReference>
<dbReference type="InterPro" id="IPR014710">
    <property type="entry name" value="RmlC-like_jellyroll"/>
</dbReference>
<dbReference type="InterPro" id="IPR013096">
    <property type="entry name" value="Cupin_2"/>
</dbReference>
<dbReference type="Proteomes" id="UP000186168">
    <property type="component" value="Unassembled WGS sequence"/>
</dbReference>
<dbReference type="SUPFAM" id="SSF51182">
    <property type="entry name" value="RmlC-like cupins"/>
    <property type="match status" value="1"/>
</dbReference>
<evidence type="ECO:0000313" key="3">
    <source>
        <dbReference type="Proteomes" id="UP000186168"/>
    </source>
</evidence>
<dbReference type="STRING" id="67365.GCA_001704635_02494"/>
<sequence>MQITRSSLDTFKGPDDWFTGDVYIDAVAAAPSPSRVSAALVHFMPGARTHWHRHPLGQTVFVTEGVGLCQRRGGPVEVIRPGDRVLFEADEEHWHGAAPNRLMVHLAINEGDADHDVVHWLAPVTDEEYAAAPGHRH</sequence>
<comment type="caution">
    <text evidence="2">The sequence shown here is derived from an EMBL/GenBank/DDBJ whole genome shotgun (WGS) entry which is preliminary data.</text>
</comment>
<dbReference type="EMBL" id="ASQP01000387">
    <property type="protein sequence ID" value="OMI35718.1"/>
    <property type="molecule type" value="Genomic_DNA"/>
</dbReference>
<name>A0A1R1SC00_9ACTN</name>
<dbReference type="AlphaFoldDB" id="A0A1R1SC00"/>
<evidence type="ECO:0000259" key="1">
    <source>
        <dbReference type="Pfam" id="PF07883"/>
    </source>
</evidence>
<dbReference type="Pfam" id="PF07883">
    <property type="entry name" value="Cupin_2"/>
    <property type="match status" value="1"/>
</dbReference>
<dbReference type="GeneID" id="96747298"/>
<dbReference type="RefSeq" id="WP_065967232.1">
    <property type="nucleotide sequence ID" value="NZ_ASQP01000387.1"/>
</dbReference>
<proteinExistence type="predicted"/>
<feature type="domain" description="Cupin type-2" evidence="1">
    <location>
        <begin position="40"/>
        <end position="98"/>
    </location>
</feature>